<proteinExistence type="predicted"/>
<dbReference type="EMBL" id="LAZR01002604">
    <property type="protein sequence ID" value="KKN27933.1"/>
    <property type="molecule type" value="Genomic_DNA"/>
</dbReference>
<evidence type="ECO:0000256" key="1">
    <source>
        <dbReference type="SAM" id="MobiDB-lite"/>
    </source>
</evidence>
<comment type="caution">
    <text evidence="2">The sequence shown here is derived from an EMBL/GenBank/DDBJ whole genome shotgun (WGS) entry which is preliminary data.</text>
</comment>
<accession>A0A0F9SEW9</accession>
<gene>
    <name evidence="2" type="ORF">LCGC14_0859580</name>
</gene>
<sequence>MPKHEHEYGDTVPNNDDDTEYETCTQCGSKVAVKVPVESRCRICGKKETT</sequence>
<organism evidence="2">
    <name type="scientific">marine sediment metagenome</name>
    <dbReference type="NCBI Taxonomy" id="412755"/>
    <lineage>
        <taxon>unclassified sequences</taxon>
        <taxon>metagenomes</taxon>
        <taxon>ecological metagenomes</taxon>
    </lineage>
</organism>
<reference evidence="2" key="1">
    <citation type="journal article" date="2015" name="Nature">
        <title>Complex archaea that bridge the gap between prokaryotes and eukaryotes.</title>
        <authorList>
            <person name="Spang A."/>
            <person name="Saw J.H."/>
            <person name="Jorgensen S.L."/>
            <person name="Zaremba-Niedzwiedzka K."/>
            <person name="Martijn J."/>
            <person name="Lind A.E."/>
            <person name="van Eijk R."/>
            <person name="Schleper C."/>
            <person name="Guy L."/>
            <person name="Ettema T.J."/>
        </authorList>
    </citation>
    <scope>NUCLEOTIDE SEQUENCE</scope>
</reference>
<name>A0A0F9SEW9_9ZZZZ</name>
<protein>
    <submittedName>
        <fullName evidence="2">Uncharacterized protein</fullName>
    </submittedName>
</protein>
<evidence type="ECO:0000313" key="2">
    <source>
        <dbReference type="EMBL" id="KKN27933.1"/>
    </source>
</evidence>
<feature type="region of interest" description="Disordered" evidence="1">
    <location>
        <begin position="1"/>
        <end position="20"/>
    </location>
</feature>
<dbReference type="AlphaFoldDB" id="A0A0F9SEW9"/>